<organism evidence="2 3">
    <name type="scientific">Trichonephila clavata</name>
    <name type="common">Joro spider</name>
    <name type="synonym">Nephila clavata</name>
    <dbReference type="NCBI Taxonomy" id="2740835"/>
    <lineage>
        <taxon>Eukaryota</taxon>
        <taxon>Metazoa</taxon>
        <taxon>Ecdysozoa</taxon>
        <taxon>Arthropoda</taxon>
        <taxon>Chelicerata</taxon>
        <taxon>Arachnida</taxon>
        <taxon>Araneae</taxon>
        <taxon>Araneomorphae</taxon>
        <taxon>Entelegynae</taxon>
        <taxon>Araneoidea</taxon>
        <taxon>Nephilidae</taxon>
        <taxon>Trichonephila</taxon>
    </lineage>
</organism>
<evidence type="ECO:0000313" key="2">
    <source>
        <dbReference type="EMBL" id="GFQ89050.1"/>
    </source>
</evidence>
<sequence length="104" mass="11960">MNAHTFILKRLSNPWGSLKRFESWVCHLISVCRCIFDAFSGYQNCDSPPPSPLFWIPTPASLECFRKRDRVVGAFVTVVLCCGSMDTEMYLFFLLRKMTFIPIG</sequence>
<evidence type="ECO:0000313" key="3">
    <source>
        <dbReference type="Proteomes" id="UP000887116"/>
    </source>
</evidence>
<keyword evidence="1" id="KW-0812">Transmembrane</keyword>
<dbReference type="AlphaFoldDB" id="A0A8X6FTH5"/>
<accession>A0A8X6FTH5</accession>
<comment type="caution">
    <text evidence="2">The sequence shown here is derived from an EMBL/GenBank/DDBJ whole genome shotgun (WGS) entry which is preliminary data.</text>
</comment>
<proteinExistence type="predicted"/>
<gene>
    <name evidence="2" type="ORF">TNCT_275661</name>
</gene>
<evidence type="ECO:0000256" key="1">
    <source>
        <dbReference type="SAM" id="Phobius"/>
    </source>
</evidence>
<keyword evidence="3" id="KW-1185">Reference proteome</keyword>
<dbReference type="EMBL" id="BMAO01013469">
    <property type="protein sequence ID" value="GFQ89050.1"/>
    <property type="molecule type" value="Genomic_DNA"/>
</dbReference>
<name>A0A8X6FTH5_TRICU</name>
<keyword evidence="1" id="KW-1133">Transmembrane helix</keyword>
<keyword evidence="1" id="KW-0472">Membrane</keyword>
<protein>
    <submittedName>
        <fullName evidence="2">Uncharacterized protein</fullName>
    </submittedName>
</protein>
<feature type="transmembrane region" description="Helical" evidence="1">
    <location>
        <begin position="71"/>
        <end position="95"/>
    </location>
</feature>
<reference evidence="2" key="1">
    <citation type="submission" date="2020-07" db="EMBL/GenBank/DDBJ databases">
        <title>Multicomponent nature underlies the extraordinary mechanical properties of spider dragline silk.</title>
        <authorList>
            <person name="Kono N."/>
            <person name="Nakamura H."/>
            <person name="Mori M."/>
            <person name="Yoshida Y."/>
            <person name="Ohtoshi R."/>
            <person name="Malay A.D."/>
            <person name="Moran D.A.P."/>
            <person name="Tomita M."/>
            <person name="Numata K."/>
            <person name="Arakawa K."/>
        </authorList>
    </citation>
    <scope>NUCLEOTIDE SEQUENCE</scope>
</reference>
<dbReference type="Proteomes" id="UP000887116">
    <property type="component" value="Unassembled WGS sequence"/>
</dbReference>